<feature type="transmembrane region" description="Helical" evidence="1">
    <location>
        <begin position="38"/>
        <end position="57"/>
    </location>
</feature>
<proteinExistence type="predicted"/>
<dbReference type="Proteomes" id="UP000192360">
    <property type="component" value="Unassembled WGS sequence"/>
</dbReference>
<keyword evidence="1" id="KW-0472">Membrane</keyword>
<keyword evidence="3" id="KW-1185">Reference proteome</keyword>
<keyword evidence="1" id="KW-1133">Transmembrane helix</keyword>
<dbReference type="EMBL" id="FWXO01000002">
    <property type="protein sequence ID" value="SMC56908.1"/>
    <property type="molecule type" value="Genomic_DNA"/>
</dbReference>
<protein>
    <submittedName>
        <fullName evidence="2">Uncharacterized protein</fullName>
    </submittedName>
</protein>
<feature type="transmembrane region" description="Helical" evidence="1">
    <location>
        <begin position="174"/>
        <end position="200"/>
    </location>
</feature>
<gene>
    <name evidence="2" type="ORF">SAMN05660703_1882</name>
</gene>
<feature type="transmembrane region" description="Helical" evidence="1">
    <location>
        <begin position="77"/>
        <end position="94"/>
    </location>
</feature>
<keyword evidence="1" id="KW-0812">Transmembrane</keyword>
<accession>A0A1W2A9I1</accession>
<dbReference type="AlphaFoldDB" id="A0A1W2A9I1"/>
<feature type="transmembrane region" description="Helical" evidence="1">
    <location>
        <begin position="126"/>
        <end position="147"/>
    </location>
</feature>
<reference evidence="2 3" key="1">
    <citation type="submission" date="2017-04" db="EMBL/GenBank/DDBJ databases">
        <authorList>
            <person name="Afonso C.L."/>
            <person name="Miller P.J."/>
            <person name="Scott M.A."/>
            <person name="Spackman E."/>
            <person name="Goraichik I."/>
            <person name="Dimitrov K.M."/>
            <person name="Suarez D.L."/>
            <person name="Swayne D.E."/>
        </authorList>
    </citation>
    <scope>NUCLEOTIDE SEQUENCE [LARGE SCALE GENOMIC DNA]</scope>
    <source>
        <strain evidence="2 3">DSM 21164</strain>
    </source>
</reference>
<name>A0A1W2A9I1_9FLAO</name>
<organism evidence="2 3">
    <name type="scientific">Cellulophaga tyrosinoxydans</name>
    <dbReference type="NCBI Taxonomy" id="504486"/>
    <lineage>
        <taxon>Bacteria</taxon>
        <taxon>Pseudomonadati</taxon>
        <taxon>Bacteroidota</taxon>
        <taxon>Flavobacteriia</taxon>
        <taxon>Flavobacteriales</taxon>
        <taxon>Flavobacteriaceae</taxon>
        <taxon>Cellulophaga</taxon>
    </lineage>
</organism>
<dbReference type="STRING" id="504486.SAMN05660703_1882"/>
<evidence type="ECO:0000313" key="3">
    <source>
        <dbReference type="Proteomes" id="UP000192360"/>
    </source>
</evidence>
<evidence type="ECO:0000256" key="1">
    <source>
        <dbReference type="SAM" id="Phobius"/>
    </source>
</evidence>
<evidence type="ECO:0000313" key="2">
    <source>
        <dbReference type="EMBL" id="SMC56908.1"/>
    </source>
</evidence>
<sequence length="216" mass="25373">MMDELELLKKDWQKKDVAHPKLSYNDIYSMLWKKSSSIVKWIFVISILEFALPHLLYLLPSTRNNLNIFGSTGFDNYFIGFSVFYYLVVFYFIYQFYSRYKEITVLDNAKNLMSKIIKTRTTVKNYIIFSLAMILVTVLLFMLGIYLNNDFSNLISEMGDNVKKMSPEKLKHTLIIAIGILGVVMTVIMGTVYFLLYGLLLRKLNRNYQELKKLEI</sequence>